<keyword evidence="8 13" id="KW-1133">Transmembrane helix</keyword>
<keyword evidence="9" id="KW-0406">Ion transport</keyword>
<dbReference type="RefSeq" id="WP_398276395.1">
    <property type="nucleotide sequence ID" value="NZ_JBITLV010000001.1"/>
</dbReference>
<proteinExistence type="inferred from homology"/>
<evidence type="ECO:0000256" key="7">
    <source>
        <dbReference type="ARBA" id="ARBA00022958"/>
    </source>
</evidence>
<dbReference type="InterPro" id="IPR010617">
    <property type="entry name" value="TMEM175-like"/>
</dbReference>
<sequence>MRQTERTITLTDAVVAIAMTLLVLPLVELAPDVDGADLGGFFDENRYLFTSFVISFLVIYVFWRAHAVAFARADEAGVEPRALRGLTVWWLLLIVFLPFPTAVSGHDSTTGAVMLYIGTMLVLSVLTSAMSTTVDRATGSSRKPWVVWSSPAVFALALLVAAFSPGGGLAVLLLLLVVQLVQNRSAHEPVTAQQAL</sequence>
<evidence type="ECO:0000256" key="5">
    <source>
        <dbReference type="ARBA" id="ARBA00022692"/>
    </source>
</evidence>
<protein>
    <submittedName>
        <fullName evidence="14">TMEM175 family protein</fullName>
    </submittedName>
</protein>
<evidence type="ECO:0000256" key="6">
    <source>
        <dbReference type="ARBA" id="ARBA00022826"/>
    </source>
</evidence>
<keyword evidence="6" id="KW-0631">Potassium channel</keyword>
<evidence type="ECO:0000256" key="8">
    <source>
        <dbReference type="ARBA" id="ARBA00022989"/>
    </source>
</evidence>
<evidence type="ECO:0000256" key="10">
    <source>
        <dbReference type="ARBA" id="ARBA00023136"/>
    </source>
</evidence>
<organism evidence="14 15">
    <name type="scientific">Spongisporangium articulatum</name>
    <dbReference type="NCBI Taxonomy" id="3362603"/>
    <lineage>
        <taxon>Bacteria</taxon>
        <taxon>Bacillati</taxon>
        <taxon>Actinomycetota</taxon>
        <taxon>Actinomycetes</taxon>
        <taxon>Kineosporiales</taxon>
        <taxon>Kineosporiaceae</taxon>
        <taxon>Spongisporangium</taxon>
    </lineage>
</organism>
<keyword evidence="3" id="KW-0813">Transport</keyword>
<evidence type="ECO:0000256" key="12">
    <source>
        <dbReference type="ARBA" id="ARBA00034430"/>
    </source>
</evidence>
<evidence type="ECO:0000256" key="2">
    <source>
        <dbReference type="ARBA" id="ARBA00006920"/>
    </source>
</evidence>
<comment type="subcellular location">
    <subcellularLocation>
        <location evidence="1">Membrane</location>
        <topology evidence="1">Multi-pass membrane protein</topology>
    </subcellularLocation>
</comment>
<gene>
    <name evidence="14" type="ORF">ACIB24_05705</name>
</gene>
<keyword evidence="4" id="KW-0633">Potassium transport</keyword>
<reference evidence="14 15" key="1">
    <citation type="submission" date="2024-10" db="EMBL/GenBank/DDBJ databases">
        <title>The Natural Products Discovery Center: Release of the First 8490 Sequenced Strains for Exploring Actinobacteria Biosynthetic Diversity.</title>
        <authorList>
            <person name="Kalkreuter E."/>
            <person name="Kautsar S.A."/>
            <person name="Yang D."/>
            <person name="Bader C.D."/>
            <person name="Teijaro C.N."/>
            <person name="Fluegel L."/>
            <person name="Davis C.M."/>
            <person name="Simpson J.R."/>
            <person name="Lauterbach L."/>
            <person name="Steele A.D."/>
            <person name="Gui C."/>
            <person name="Meng S."/>
            <person name="Li G."/>
            <person name="Viehrig K."/>
            <person name="Ye F."/>
            <person name="Su P."/>
            <person name="Kiefer A.F."/>
            <person name="Nichols A."/>
            <person name="Cepeda A.J."/>
            <person name="Yan W."/>
            <person name="Fan B."/>
            <person name="Jiang Y."/>
            <person name="Adhikari A."/>
            <person name="Zheng C.-J."/>
            <person name="Schuster L."/>
            <person name="Cowan T.M."/>
            <person name="Smanski M.J."/>
            <person name="Chevrette M.G."/>
            <person name="De Carvalho L.P.S."/>
            <person name="Shen B."/>
        </authorList>
    </citation>
    <scope>NUCLEOTIDE SEQUENCE [LARGE SCALE GENOMIC DNA]</scope>
    <source>
        <strain evidence="14 15">NPDC049639</strain>
    </source>
</reference>
<comment type="caution">
    <text evidence="14">The sequence shown here is derived from an EMBL/GenBank/DDBJ whole genome shotgun (WGS) entry which is preliminary data.</text>
</comment>
<keyword evidence="15" id="KW-1185">Reference proteome</keyword>
<evidence type="ECO:0000313" key="15">
    <source>
        <dbReference type="Proteomes" id="UP001612915"/>
    </source>
</evidence>
<keyword evidence="5 13" id="KW-0812">Transmembrane</keyword>
<keyword evidence="11" id="KW-0407">Ion channel</keyword>
<evidence type="ECO:0000256" key="9">
    <source>
        <dbReference type="ARBA" id="ARBA00023065"/>
    </source>
</evidence>
<evidence type="ECO:0000256" key="1">
    <source>
        <dbReference type="ARBA" id="ARBA00004141"/>
    </source>
</evidence>
<accession>A0ABW8AKP2</accession>
<keyword evidence="7" id="KW-0630">Potassium</keyword>
<feature type="transmembrane region" description="Helical" evidence="13">
    <location>
        <begin position="7"/>
        <end position="27"/>
    </location>
</feature>
<comment type="catalytic activity">
    <reaction evidence="12">
        <text>K(+)(in) = K(+)(out)</text>
        <dbReference type="Rhea" id="RHEA:29463"/>
        <dbReference type="ChEBI" id="CHEBI:29103"/>
    </reaction>
</comment>
<feature type="transmembrane region" description="Helical" evidence="13">
    <location>
        <begin position="145"/>
        <end position="178"/>
    </location>
</feature>
<evidence type="ECO:0000256" key="13">
    <source>
        <dbReference type="SAM" id="Phobius"/>
    </source>
</evidence>
<dbReference type="Proteomes" id="UP001612915">
    <property type="component" value="Unassembled WGS sequence"/>
</dbReference>
<evidence type="ECO:0000313" key="14">
    <source>
        <dbReference type="EMBL" id="MFI7586553.1"/>
    </source>
</evidence>
<keyword evidence="10 13" id="KW-0472">Membrane</keyword>
<feature type="transmembrane region" description="Helical" evidence="13">
    <location>
        <begin position="47"/>
        <end position="70"/>
    </location>
</feature>
<dbReference type="Pfam" id="PF06736">
    <property type="entry name" value="TMEM175"/>
    <property type="match status" value="1"/>
</dbReference>
<evidence type="ECO:0000256" key="11">
    <source>
        <dbReference type="ARBA" id="ARBA00023303"/>
    </source>
</evidence>
<feature type="transmembrane region" description="Helical" evidence="13">
    <location>
        <begin position="82"/>
        <end position="101"/>
    </location>
</feature>
<name>A0ABW8AKP2_9ACTN</name>
<evidence type="ECO:0000256" key="4">
    <source>
        <dbReference type="ARBA" id="ARBA00022538"/>
    </source>
</evidence>
<dbReference type="EMBL" id="JBITLV010000001">
    <property type="protein sequence ID" value="MFI7586553.1"/>
    <property type="molecule type" value="Genomic_DNA"/>
</dbReference>
<feature type="transmembrane region" description="Helical" evidence="13">
    <location>
        <begin position="113"/>
        <end position="133"/>
    </location>
</feature>
<comment type="similarity">
    <text evidence="2">Belongs to the TMEM175 family.</text>
</comment>
<evidence type="ECO:0000256" key="3">
    <source>
        <dbReference type="ARBA" id="ARBA00022448"/>
    </source>
</evidence>